<evidence type="ECO:0000256" key="10">
    <source>
        <dbReference type="ARBA" id="ARBA00023157"/>
    </source>
</evidence>
<feature type="binding site" evidence="14">
    <location>
        <position position="56"/>
    </location>
    <ligand>
        <name>FAD</name>
        <dbReference type="ChEBI" id="CHEBI:57692"/>
    </ligand>
</feature>
<dbReference type="AlphaFoldDB" id="A0A1X7NLB2"/>
<keyword evidence="20" id="KW-1185">Reference proteome</keyword>
<name>A0A1X7NLB2_9LACT</name>
<keyword evidence="5" id="KW-0963">Cytoplasm</keyword>
<comment type="miscellaneous">
    <text evidence="16">The active site is a redox-active disulfide bond.</text>
</comment>
<evidence type="ECO:0000256" key="7">
    <source>
        <dbReference type="ARBA" id="ARBA00022827"/>
    </source>
</evidence>
<keyword evidence="9 14" id="KW-0520">NAD</keyword>
<evidence type="ECO:0000256" key="15">
    <source>
        <dbReference type="PIRSR" id="PIRSR000350-4"/>
    </source>
</evidence>
<dbReference type="InterPro" id="IPR001100">
    <property type="entry name" value="Pyr_nuc-diS_OxRdtase"/>
</dbReference>
<gene>
    <name evidence="19" type="ORF">SAMN04488700_2160</name>
</gene>
<dbReference type="NCBIfam" id="TIGR01350">
    <property type="entry name" value="lipoamide_DH"/>
    <property type="match status" value="1"/>
</dbReference>
<dbReference type="GO" id="GO:0050660">
    <property type="term" value="F:flavin adenine dinucleotide binding"/>
    <property type="evidence" value="ECO:0007669"/>
    <property type="project" value="InterPro"/>
</dbReference>
<feature type="binding site" evidence="14">
    <location>
        <position position="315"/>
    </location>
    <ligand>
        <name>FAD</name>
        <dbReference type="ChEBI" id="CHEBI:57692"/>
    </ligand>
</feature>
<dbReference type="OrthoDB" id="9800167at2"/>
<dbReference type="Pfam" id="PF02852">
    <property type="entry name" value="Pyr_redox_dim"/>
    <property type="match status" value="1"/>
</dbReference>
<dbReference type="FunFam" id="3.50.50.60:FF:000037">
    <property type="entry name" value="Dihydrolipoyl dehydrogenase"/>
    <property type="match status" value="1"/>
</dbReference>
<dbReference type="InterPro" id="IPR012999">
    <property type="entry name" value="Pyr_OxRdtase_I_AS"/>
</dbReference>
<dbReference type="FunFam" id="3.30.390.30:FF:000001">
    <property type="entry name" value="Dihydrolipoyl dehydrogenase"/>
    <property type="match status" value="1"/>
</dbReference>
<dbReference type="Proteomes" id="UP000193435">
    <property type="component" value="Unassembled WGS sequence"/>
</dbReference>
<dbReference type="InterPro" id="IPR004099">
    <property type="entry name" value="Pyr_nucl-diS_OxRdtase_dimer"/>
</dbReference>
<feature type="binding site" evidence="14">
    <location>
        <position position="207"/>
    </location>
    <ligand>
        <name>NAD(+)</name>
        <dbReference type="ChEBI" id="CHEBI:57540"/>
    </ligand>
</feature>
<dbReference type="GO" id="GO:0006103">
    <property type="term" value="P:2-oxoglutarate metabolic process"/>
    <property type="evidence" value="ECO:0007669"/>
    <property type="project" value="TreeGrafter"/>
</dbReference>
<dbReference type="InterPro" id="IPR006258">
    <property type="entry name" value="Lipoamide_DH"/>
</dbReference>
<evidence type="ECO:0000256" key="13">
    <source>
        <dbReference type="PIRSR" id="PIRSR000350-2"/>
    </source>
</evidence>
<feature type="domain" description="FAD/NAD(P)-binding" evidence="18">
    <location>
        <begin position="11"/>
        <end position="330"/>
    </location>
</feature>
<dbReference type="EC" id="1.8.1.4" evidence="3 16"/>
<keyword evidence="8 16" id="KW-0560">Oxidoreductase</keyword>
<accession>A0A1X7NLB2</accession>
<evidence type="ECO:0000256" key="3">
    <source>
        <dbReference type="ARBA" id="ARBA00012608"/>
    </source>
</evidence>
<protein>
    <recommendedName>
        <fullName evidence="4 16">Dihydrolipoyl dehydrogenase</fullName>
        <ecNumber evidence="3 16">1.8.1.4</ecNumber>
    </recommendedName>
</protein>
<dbReference type="InterPro" id="IPR016156">
    <property type="entry name" value="FAD/NAD-linked_Rdtase_dimer_sf"/>
</dbReference>
<feature type="binding site" evidence="14">
    <location>
        <position position="274"/>
    </location>
    <ligand>
        <name>NAD(+)</name>
        <dbReference type="ChEBI" id="CHEBI:57540"/>
    </ligand>
</feature>
<evidence type="ECO:0000256" key="12">
    <source>
        <dbReference type="ARBA" id="ARBA00049187"/>
    </source>
</evidence>
<dbReference type="GO" id="GO:0005737">
    <property type="term" value="C:cytoplasm"/>
    <property type="evidence" value="ECO:0007669"/>
    <property type="project" value="UniProtKB-SubCell"/>
</dbReference>
<reference evidence="19 20" key="1">
    <citation type="submission" date="2017-04" db="EMBL/GenBank/DDBJ databases">
        <authorList>
            <person name="Afonso C.L."/>
            <person name="Miller P.J."/>
            <person name="Scott M.A."/>
            <person name="Spackman E."/>
            <person name="Goraichik I."/>
            <person name="Dimitrov K.M."/>
            <person name="Suarez D.L."/>
            <person name="Swayne D.E."/>
        </authorList>
    </citation>
    <scope>NUCLEOTIDE SEQUENCE [LARGE SCALE GENOMIC DNA]</scope>
    <source>
        <strain evidence="19 20">LMG26642</strain>
    </source>
</reference>
<evidence type="ECO:0000256" key="14">
    <source>
        <dbReference type="PIRSR" id="PIRSR000350-3"/>
    </source>
</evidence>
<evidence type="ECO:0000256" key="5">
    <source>
        <dbReference type="ARBA" id="ARBA00022490"/>
    </source>
</evidence>
<dbReference type="STRING" id="1073423.SAMN04488700_2160"/>
<evidence type="ECO:0000256" key="2">
    <source>
        <dbReference type="ARBA" id="ARBA00007532"/>
    </source>
</evidence>
<dbReference type="InterPro" id="IPR036188">
    <property type="entry name" value="FAD/NAD-bd_sf"/>
</dbReference>
<evidence type="ECO:0000256" key="9">
    <source>
        <dbReference type="ARBA" id="ARBA00023027"/>
    </source>
</evidence>
<keyword evidence="14" id="KW-0547">Nucleotide-binding</keyword>
<dbReference type="PROSITE" id="PS00076">
    <property type="entry name" value="PYRIDINE_REDOX_1"/>
    <property type="match status" value="1"/>
</dbReference>
<dbReference type="PANTHER" id="PTHR22912:SF160">
    <property type="entry name" value="DIHYDROLIPOYL DEHYDROGENASE"/>
    <property type="match status" value="1"/>
</dbReference>
<evidence type="ECO:0000256" key="6">
    <source>
        <dbReference type="ARBA" id="ARBA00022630"/>
    </source>
</evidence>
<feature type="active site" description="Proton acceptor" evidence="13">
    <location>
        <position position="447"/>
    </location>
</feature>
<evidence type="ECO:0000313" key="20">
    <source>
        <dbReference type="Proteomes" id="UP000193435"/>
    </source>
</evidence>
<evidence type="ECO:0000256" key="4">
    <source>
        <dbReference type="ARBA" id="ARBA00016961"/>
    </source>
</evidence>
<comment type="cofactor">
    <cofactor evidence="14 16">
        <name>FAD</name>
        <dbReference type="ChEBI" id="CHEBI:57692"/>
    </cofactor>
    <text evidence="14 16">Binds 1 FAD per subunit.</text>
</comment>
<feature type="disulfide bond" description="Redox-active" evidence="15">
    <location>
        <begin position="47"/>
        <end position="52"/>
    </location>
</feature>
<comment type="subcellular location">
    <subcellularLocation>
        <location evidence="1">Cytoplasm</location>
    </subcellularLocation>
</comment>
<keyword evidence="6 16" id="KW-0285">Flavoprotein</keyword>
<feature type="domain" description="Pyridine nucleotide-disulphide oxidoreductase dimerisation" evidence="17">
    <location>
        <begin position="349"/>
        <end position="457"/>
    </location>
</feature>
<evidence type="ECO:0000259" key="18">
    <source>
        <dbReference type="Pfam" id="PF07992"/>
    </source>
</evidence>
<dbReference type="PANTHER" id="PTHR22912">
    <property type="entry name" value="DISULFIDE OXIDOREDUCTASE"/>
    <property type="match status" value="1"/>
</dbReference>
<comment type="similarity">
    <text evidence="2 16">Belongs to the class-I pyridine nucleotide-disulfide oxidoreductase family.</text>
</comment>
<organism evidence="19 20">
    <name type="scientific">Carnobacterium iners</name>
    <dbReference type="NCBI Taxonomy" id="1073423"/>
    <lineage>
        <taxon>Bacteria</taxon>
        <taxon>Bacillati</taxon>
        <taxon>Bacillota</taxon>
        <taxon>Bacilli</taxon>
        <taxon>Lactobacillales</taxon>
        <taxon>Carnobacteriaceae</taxon>
        <taxon>Carnobacterium</taxon>
    </lineage>
</organism>
<dbReference type="Pfam" id="PF07992">
    <property type="entry name" value="Pyr_redox_2"/>
    <property type="match status" value="1"/>
</dbReference>
<dbReference type="SUPFAM" id="SSF55424">
    <property type="entry name" value="FAD/NAD-linked reductases, dimerisation (C-terminal) domain"/>
    <property type="match status" value="1"/>
</dbReference>
<dbReference type="RefSeq" id="WP_085560195.1">
    <property type="nucleotide sequence ID" value="NZ_FOAH01000009.1"/>
</dbReference>
<dbReference type="InterPro" id="IPR023753">
    <property type="entry name" value="FAD/NAD-binding_dom"/>
</dbReference>
<evidence type="ECO:0000256" key="8">
    <source>
        <dbReference type="ARBA" id="ARBA00023002"/>
    </source>
</evidence>
<sequence>MVVGDFAIELDTVVIGSGPGGYVAAIRAAQMGQKVAIVERENIGGVCLNVGCIPSKALISAGHHYQDAMHSEAFGITAENVVLDFAKTQEWKNNKVVSTLTKGVEGLLKKNKIEILRGEAYFNDEHTMRVMGEKTGQTYSFNNAIVATGSRPIEIKGFKFGKRVIDSTGGLALLEVPKKLIVVGGGYIGSELAGAYANLGADVTILEGTDSIMPTFEKDMIKYVTTNFAKKGVTIETSAMAKEAIQTENGVTVKYEVNGKEKSIDADYVMVTVGRRPNTDELGLEGAGVEMTDRGLVKVDEQGRTSAKNIFAIGDIVPGAALAHKASYEAKIAAEAISGKKVAVDYKAMPAVAFTDPELAVVGLTLAEAKEKGMDVKASKFPLAGNGRALSLNATDGFVRLVTNKEDGLIVGAQIAGIGASDVIAELGLAIEAGMVAEDIALTIHAHPSLAETVMDASELALGLPIHM</sequence>
<feature type="binding site" evidence="14">
    <location>
        <begin position="148"/>
        <end position="150"/>
    </location>
    <ligand>
        <name>FAD</name>
        <dbReference type="ChEBI" id="CHEBI:57692"/>
    </ligand>
</feature>
<dbReference type="PRINTS" id="PR00411">
    <property type="entry name" value="PNDRDTASEI"/>
</dbReference>
<evidence type="ECO:0000256" key="16">
    <source>
        <dbReference type="RuleBase" id="RU003692"/>
    </source>
</evidence>
<dbReference type="SUPFAM" id="SSF51905">
    <property type="entry name" value="FAD/NAD(P)-binding domain"/>
    <property type="match status" value="1"/>
</dbReference>
<comment type="catalytic activity">
    <reaction evidence="12 16">
        <text>N(6)-[(R)-dihydrolipoyl]-L-lysyl-[protein] + NAD(+) = N(6)-[(R)-lipoyl]-L-lysyl-[protein] + NADH + H(+)</text>
        <dbReference type="Rhea" id="RHEA:15045"/>
        <dbReference type="Rhea" id="RHEA-COMP:10474"/>
        <dbReference type="Rhea" id="RHEA-COMP:10475"/>
        <dbReference type="ChEBI" id="CHEBI:15378"/>
        <dbReference type="ChEBI" id="CHEBI:57540"/>
        <dbReference type="ChEBI" id="CHEBI:57945"/>
        <dbReference type="ChEBI" id="CHEBI:83099"/>
        <dbReference type="ChEBI" id="CHEBI:83100"/>
        <dbReference type="EC" id="1.8.1.4"/>
    </reaction>
</comment>
<keyword evidence="7 14" id="KW-0274">FAD</keyword>
<dbReference type="Gene3D" id="3.50.50.60">
    <property type="entry name" value="FAD/NAD(P)-binding domain"/>
    <property type="match status" value="2"/>
</dbReference>
<dbReference type="Gene3D" id="3.30.390.30">
    <property type="match status" value="1"/>
</dbReference>
<dbReference type="InterPro" id="IPR050151">
    <property type="entry name" value="Class-I_Pyr_Nuc-Dis_Oxidored"/>
</dbReference>
<dbReference type="PRINTS" id="PR00368">
    <property type="entry name" value="FADPNR"/>
</dbReference>
<keyword evidence="10" id="KW-1015">Disulfide bond</keyword>
<evidence type="ECO:0000313" key="19">
    <source>
        <dbReference type="EMBL" id="SMH38644.1"/>
    </source>
</evidence>
<evidence type="ECO:0000256" key="1">
    <source>
        <dbReference type="ARBA" id="ARBA00004496"/>
    </source>
</evidence>
<keyword evidence="11 16" id="KW-0676">Redox-active center</keyword>
<dbReference type="EMBL" id="FXBJ01000002">
    <property type="protein sequence ID" value="SMH38644.1"/>
    <property type="molecule type" value="Genomic_DNA"/>
</dbReference>
<feature type="binding site" evidence="14">
    <location>
        <begin position="184"/>
        <end position="191"/>
    </location>
    <ligand>
        <name>NAD(+)</name>
        <dbReference type="ChEBI" id="CHEBI:57540"/>
    </ligand>
</feature>
<proteinExistence type="inferred from homology"/>
<dbReference type="PIRSF" id="PIRSF000350">
    <property type="entry name" value="Mercury_reductase_MerA"/>
    <property type="match status" value="1"/>
</dbReference>
<evidence type="ECO:0000259" key="17">
    <source>
        <dbReference type="Pfam" id="PF02852"/>
    </source>
</evidence>
<dbReference type="GO" id="GO:0004148">
    <property type="term" value="F:dihydrolipoyl dehydrogenase (NADH) activity"/>
    <property type="evidence" value="ECO:0007669"/>
    <property type="project" value="UniProtKB-EC"/>
</dbReference>
<evidence type="ECO:0000256" key="11">
    <source>
        <dbReference type="ARBA" id="ARBA00023284"/>
    </source>
</evidence>